<dbReference type="EMBL" id="JAHCVJ010000002">
    <property type="protein sequence ID" value="MBT0663919.1"/>
    <property type="molecule type" value="Genomic_DNA"/>
</dbReference>
<evidence type="ECO:0000313" key="4">
    <source>
        <dbReference type="EMBL" id="MBT0663919.1"/>
    </source>
</evidence>
<dbReference type="GO" id="GO:0016787">
    <property type="term" value="F:hydrolase activity"/>
    <property type="evidence" value="ECO:0007669"/>
    <property type="project" value="UniProtKB-KW"/>
</dbReference>
<dbReference type="Proteomes" id="UP000811899">
    <property type="component" value="Unassembled WGS sequence"/>
</dbReference>
<dbReference type="InterPro" id="IPR011330">
    <property type="entry name" value="Glyco_hydro/deAcase_b/a-brl"/>
</dbReference>
<gene>
    <name evidence="4" type="ORF">KI809_06345</name>
</gene>
<dbReference type="CDD" id="cd10794">
    <property type="entry name" value="GH57N_PfGalA_like"/>
    <property type="match status" value="1"/>
</dbReference>
<accession>A0AAW4KYT6</accession>
<protein>
    <submittedName>
        <fullName evidence="4">Glycoside hydrolase family 57</fullName>
    </submittedName>
</protein>
<keyword evidence="2" id="KW-0119">Carbohydrate metabolism</keyword>
<dbReference type="InterPro" id="IPR052046">
    <property type="entry name" value="GH57_Enzymes"/>
</dbReference>
<dbReference type="GO" id="GO:0005975">
    <property type="term" value="P:carbohydrate metabolic process"/>
    <property type="evidence" value="ECO:0007669"/>
    <property type="project" value="InterPro"/>
</dbReference>
<name>A0AAW4KYT6_9BACT</name>
<reference evidence="4 5" key="1">
    <citation type="submission" date="2021-05" db="EMBL/GenBank/DDBJ databases">
        <title>The draft genome of Geobacter pelophilus DSM 12255.</title>
        <authorList>
            <person name="Xu Z."/>
            <person name="Masuda Y."/>
            <person name="Itoh H."/>
            <person name="Senoo K."/>
        </authorList>
    </citation>
    <scope>NUCLEOTIDE SEQUENCE [LARGE SCALE GENOMIC DNA]</scope>
    <source>
        <strain evidence="4 5">DSM 12255</strain>
    </source>
</reference>
<comment type="caution">
    <text evidence="4">The sequence shown here is derived from an EMBL/GenBank/DDBJ whole genome shotgun (WGS) entry which is preliminary data.</text>
</comment>
<sequence length="661" mass="75708">MTLQRLNLYTCFHLNLAYSSIEVEDRAKVVEKCYRPLLDIIAKLGFRCGIEASAYTLEEIREYDPIWIEDIKTLISSGVCEFIASGYCQSIGPLMPAEANAANFAIGNRRYSEIINTIPQVVLVNEQAFSSGMIAHYLDAGYKAMVMEWNNPALTNREWQSEWRYHPQFAVDQQGRKIPVIWNNSIFFQKFQHYSHGEKELEEYLGYIASHQAPAIRFFPLYGNDVEIFDFRPGRYHTEAQLGAESEWKRIERLFKRLKDDERFIIISPSDSLKFMDMPDAGNELALETAAIPVPVKKQEKYNITRWAVTGRDDLGINSSCKKIYKSLKHGVNRDPEAWRELCYLWSSDFRTHITEKRWSEYQLRLKSAENRYCQTCEIKEIQPLETDQFPDDVLVSSEGRLLKVETRHLMVVLNKRRGLVIDGLWTKGETGEKLCGTLPHGYYDDITLGADFYSGHLIFESPGKPKLTDLEKIDPVIKWDKNSKAASVSFVMQTSLGDLKKQIRVYAEVNTIEYIYELHWNSLPVGSLRLGHITLNPEAFDKSTLFFRTHNGGREMETFSVGGQSINHGEHASFLVSAKHALGMTEGVLEVGDADKFMRISLGDSSPALLAMIKYVSIKDTYFLRCSFSAREMDETSRQTLLNAPLIFKISVNCHSLKEC</sequence>
<dbReference type="RefSeq" id="WP_214170695.1">
    <property type="nucleotide sequence ID" value="NZ_JAHCVJ010000002.1"/>
</dbReference>
<dbReference type="PANTHER" id="PTHR36306:SF1">
    <property type="entry name" value="ALPHA-AMYLASE-RELATED"/>
    <property type="match status" value="1"/>
</dbReference>
<dbReference type="Gene3D" id="3.20.110.20">
    <property type="match status" value="1"/>
</dbReference>
<evidence type="ECO:0000256" key="1">
    <source>
        <dbReference type="ARBA" id="ARBA00006821"/>
    </source>
</evidence>
<feature type="domain" description="Glycoside hydrolase family 57 N-terminal" evidence="3">
    <location>
        <begin position="26"/>
        <end position="165"/>
    </location>
</feature>
<evidence type="ECO:0000259" key="3">
    <source>
        <dbReference type="Pfam" id="PF03065"/>
    </source>
</evidence>
<dbReference type="AlphaFoldDB" id="A0AAW4KYT6"/>
<evidence type="ECO:0000256" key="2">
    <source>
        <dbReference type="ARBA" id="ARBA00023277"/>
    </source>
</evidence>
<proteinExistence type="inferred from homology"/>
<keyword evidence="4" id="KW-0378">Hydrolase</keyword>
<organism evidence="4 5">
    <name type="scientific">Geoanaerobacter pelophilus</name>
    <dbReference type="NCBI Taxonomy" id="60036"/>
    <lineage>
        <taxon>Bacteria</taxon>
        <taxon>Pseudomonadati</taxon>
        <taxon>Thermodesulfobacteriota</taxon>
        <taxon>Desulfuromonadia</taxon>
        <taxon>Geobacterales</taxon>
        <taxon>Geobacteraceae</taxon>
        <taxon>Geoanaerobacter</taxon>
    </lineage>
</organism>
<dbReference type="PANTHER" id="PTHR36306">
    <property type="entry name" value="ALPHA-AMYLASE-RELATED-RELATED"/>
    <property type="match status" value="1"/>
</dbReference>
<keyword evidence="5" id="KW-1185">Reference proteome</keyword>
<dbReference type="InterPro" id="IPR004300">
    <property type="entry name" value="Glyco_hydro_57_N"/>
</dbReference>
<dbReference type="SUPFAM" id="SSF88713">
    <property type="entry name" value="Glycoside hydrolase/deacetylase"/>
    <property type="match status" value="1"/>
</dbReference>
<dbReference type="Pfam" id="PF03065">
    <property type="entry name" value="Glyco_hydro_57"/>
    <property type="match status" value="1"/>
</dbReference>
<comment type="similarity">
    <text evidence="1">Belongs to the glycosyl hydrolase 57 family.</text>
</comment>
<evidence type="ECO:0000313" key="5">
    <source>
        <dbReference type="Proteomes" id="UP000811899"/>
    </source>
</evidence>